<feature type="compositionally biased region" description="Basic residues" evidence="2">
    <location>
        <begin position="33"/>
        <end position="45"/>
    </location>
</feature>
<dbReference type="PROSITE" id="PS51718">
    <property type="entry name" value="G_DYNAMIN_2"/>
    <property type="match status" value="1"/>
</dbReference>
<evidence type="ECO:0000256" key="3">
    <source>
        <dbReference type="SAM" id="SignalP"/>
    </source>
</evidence>
<dbReference type="GO" id="GO:0008017">
    <property type="term" value="F:microtubule binding"/>
    <property type="evidence" value="ECO:0007669"/>
    <property type="project" value="TreeGrafter"/>
</dbReference>
<keyword evidence="1" id="KW-0175">Coiled coil</keyword>
<dbReference type="InterPro" id="IPR030381">
    <property type="entry name" value="G_DYNAMIN_dom"/>
</dbReference>
<feature type="chain" id="PRO_5042070918" description="Dynamin-type G domain-containing protein" evidence="3">
    <location>
        <begin position="22"/>
        <end position="921"/>
    </location>
</feature>
<feature type="region of interest" description="Disordered" evidence="2">
    <location>
        <begin position="24"/>
        <end position="107"/>
    </location>
</feature>
<dbReference type="SUPFAM" id="SSF52540">
    <property type="entry name" value="P-loop containing nucleoside triphosphate hydrolases"/>
    <property type="match status" value="1"/>
</dbReference>
<organism evidence="5 6">
    <name type="scientific">Chaetoceros tenuissimus</name>
    <dbReference type="NCBI Taxonomy" id="426638"/>
    <lineage>
        <taxon>Eukaryota</taxon>
        <taxon>Sar</taxon>
        <taxon>Stramenopiles</taxon>
        <taxon>Ochrophyta</taxon>
        <taxon>Bacillariophyta</taxon>
        <taxon>Coscinodiscophyceae</taxon>
        <taxon>Chaetocerotophycidae</taxon>
        <taxon>Chaetocerotales</taxon>
        <taxon>Chaetocerotaceae</taxon>
        <taxon>Chaetoceros</taxon>
    </lineage>
</organism>
<protein>
    <recommendedName>
        <fullName evidence="4">Dynamin-type G domain-containing protein</fullName>
    </recommendedName>
</protein>
<dbReference type="EMBL" id="BLLK01000062">
    <property type="protein sequence ID" value="GFH58361.1"/>
    <property type="molecule type" value="Genomic_DNA"/>
</dbReference>
<dbReference type="GO" id="GO:0003924">
    <property type="term" value="F:GTPase activity"/>
    <property type="evidence" value="ECO:0007669"/>
    <property type="project" value="InterPro"/>
</dbReference>
<dbReference type="AlphaFoldDB" id="A0AAD3D5Q6"/>
<dbReference type="GO" id="GO:0016020">
    <property type="term" value="C:membrane"/>
    <property type="evidence" value="ECO:0007669"/>
    <property type="project" value="TreeGrafter"/>
</dbReference>
<feature type="coiled-coil region" evidence="1">
    <location>
        <begin position="464"/>
        <end position="491"/>
    </location>
</feature>
<evidence type="ECO:0000313" key="5">
    <source>
        <dbReference type="EMBL" id="GFH58361.1"/>
    </source>
</evidence>
<dbReference type="PRINTS" id="PR00195">
    <property type="entry name" value="DYNAMIN"/>
</dbReference>
<evidence type="ECO:0000256" key="2">
    <source>
        <dbReference type="SAM" id="MobiDB-lite"/>
    </source>
</evidence>
<gene>
    <name evidence="5" type="ORF">CTEN210_14837</name>
</gene>
<sequence length="921" mass="103385">MRFRFTAILACVAATIYSSEAKPHNHNAAAPHKPNKKVVKKRVKKSLKDIRGGTSPGDEPDFDLDRELNKLGTGESNDAALNGDDSDDDDMSPYSSRPNEADDEVEYGQGSEKGALYDAYNLLHTLAQDFEKPFDAPAVVVVGHQSAGKSALIEALMGFQFNQVGGGTKTRRPIALRMQYNPHCAHPKCFLQGDDGVERPKTLSEIQEYIEAENTRLERDPVRCFEAREINVRMEYKYCPNMILIDTPGLIAAPKIPRGRNGTPGAVSMQQRALLKSAREAERLVVNKMKCQDYIILCVEDTMDWKHGATREIVQKADPDLSRTVIINTKFDTKIPQFGTPSDVLDFLRAEVIDNLSPHKLGGPFFSSVPSGRVGRPEDVGEGNFDDFLFGDDEDFVTACIEAEENDRNTIMQKLKNLKFRTGDKQPPISAAKTMLPRVGLSRLRGFLERRVDECYRRNVAKIVPMLQAEHAACQRRLEQCEQELDAISIERLKQGADAFCDEFCAALKETIQGSVIAPPSVYGETLDQEVTAAGSFQDINGCPMSITDRTWQRLVATEVGNQGHRLYGGAQYHRIMREFNLATRCLRLPTISEDEIANAAGIGDTHDGVNFLRAACVISLEKARNSFDPLLESLRLRMSHTMGRLCPIAEYMLNQKKDRASNSYSTTTVYGGFSNSGSSKVSDITQNAQFLQLVRTIYDKFVAECSEQTMMRCHDDLTALTRFVTWDMHERSAGALKRALPDQSDIVEIYQVAVKAAKADSDTQEDEGKHLSKPKADGLQPVSEISANVDRDYKNLLQLMEEAACSRNAGRTNLLVGGLVQHIVSQWRETFSRSVTTKFNCYFLLPFVDEFHKYLRRELQKVYEGEGEALNDVFDLTIARRSLQQRRQDLMNECAANIKLQEKFEMVSRLMREEQNKARN</sequence>
<dbReference type="Pfam" id="PF00350">
    <property type="entry name" value="Dynamin_N"/>
    <property type="match status" value="1"/>
</dbReference>
<dbReference type="InterPro" id="IPR045063">
    <property type="entry name" value="Dynamin_N"/>
</dbReference>
<feature type="signal peptide" evidence="3">
    <location>
        <begin position="1"/>
        <end position="21"/>
    </location>
</feature>
<keyword evidence="3" id="KW-0732">Signal</keyword>
<dbReference type="Gene3D" id="3.40.50.300">
    <property type="entry name" value="P-loop containing nucleotide triphosphate hydrolases"/>
    <property type="match status" value="1"/>
</dbReference>
<dbReference type="SMART" id="SM00053">
    <property type="entry name" value="DYNc"/>
    <property type="match status" value="1"/>
</dbReference>
<dbReference type="PANTHER" id="PTHR11566">
    <property type="entry name" value="DYNAMIN"/>
    <property type="match status" value="1"/>
</dbReference>
<comment type="caution">
    <text evidence="5">The sequence shown here is derived from an EMBL/GenBank/DDBJ whole genome shotgun (WGS) entry which is preliminary data.</text>
</comment>
<evidence type="ECO:0000259" key="4">
    <source>
        <dbReference type="PROSITE" id="PS51718"/>
    </source>
</evidence>
<accession>A0AAD3D5Q6</accession>
<dbReference type="PANTHER" id="PTHR11566:SF78">
    <property type="entry name" value="DYNAMIN-LIKE PROTEIN ARC5"/>
    <property type="match status" value="1"/>
</dbReference>
<dbReference type="InterPro" id="IPR001401">
    <property type="entry name" value="Dynamin_GTPase"/>
</dbReference>
<reference evidence="5 6" key="1">
    <citation type="journal article" date="2021" name="Sci. Rep.">
        <title>The genome of the diatom Chaetoceros tenuissimus carries an ancient integrated fragment of an extant virus.</title>
        <authorList>
            <person name="Hongo Y."/>
            <person name="Kimura K."/>
            <person name="Takaki Y."/>
            <person name="Yoshida Y."/>
            <person name="Baba S."/>
            <person name="Kobayashi G."/>
            <person name="Nagasaki K."/>
            <person name="Hano T."/>
            <person name="Tomaru Y."/>
        </authorList>
    </citation>
    <scope>NUCLEOTIDE SEQUENCE [LARGE SCALE GENOMIC DNA]</scope>
    <source>
        <strain evidence="5 6">NIES-3715</strain>
    </source>
</reference>
<proteinExistence type="predicted"/>
<dbReference type="GO" id="GO:0005525">
    <property type="term" value="F:GTP binding"/>
    <property type="evidence" value="ECO:0007669"/>
    <property type="project" value="InterPro"/>
</dbReference>
<evidence type="ECO:0000313" key="6">
    <source>
        <dbReference type="Proteomes" id="UP001054902"/>
    </source>
</evidence>
<dbReference type="InterPro" id="IPR022812">
    <property type="entry name" value="Dynamin"/>
</dbReference>
<dbReference type="GO" id="GO:0005874">
    <property type="term" value="C:microtubule"/>
    <property type="evidence" value="ECO:0007669"/>
    <property type="project" value="TreeGrafter"/>
</dbReference>
<dbReference type="GO" id="GO:0005737">
    <property type="term" value="C:cytoplasm"/>
    <property type="evidence" value="ECO:0007669"/>
    <property type="project" value="TreeGrafter"/>
</dbReference>
<dbReference type="InterPro" id="IPR027417">
    <property type="entry name" value="P-loop_NTPase"/>
</dbReference>
<feature type="domain" description="Dynamin-type G" evidence="4">
    <location>
        <begin position="133"/>
        <end position="427"/>
    </location>
</feature>
<dbReference type="Proteomes" id="UP001054902">
    <property type="component" value="Unassembled WGS sequence"/>
</dbReference>
<name>A0AAD3D5Q6_9STRA</name>
<keyword evidence="6" id="KW-1185">Reference proteome</keyword>
<evidence type="ECO:0000256" key="1">
    <source>
        <dbReference type="SAM" id="Coils"/>
    </source>
</evidence>